<protein>
    <submittedName>
        <fullName evidence="1">Uncharacterized protein</fullName>
    </submittedName>
</protein>
<evidence type="ECO:0000313" key="1">
    <source>
        <dbReference type="EMBL" id="KAL2613439.1"/>
    </source>
</evidence>
<name>A0ABD1XXB0_9MARC</name>
<comment type="caution">
    <text evidence="1">The sequence shown here is derived from an EMBL/GenBank/DDBJ whole genome shotgun (WGS) entry which is preliminary data.</text>
</comment>
<keyword evidence="2" id="KW-1185">Reference proteome</keyword>
<organism evidence="1 2">
    <name type="scientific">Riccia fluitans</name>
    <dbReference type="NCBI Taxonomy" id="41844"/>
    <lineage>
        <taxon>Eukaryota</taxon>
        <taxon>Viridiplantae</taxon>
        <taxon>Streptophyta</taxon>
        <taxon>Embryophyta</taxon>
        <taxon>Marchantiophyta</taxon>
        <taxon>Marchantiopsida</taxon>
        <taxon>Marchantiidae</taxon>
        <taxon>Marchantiales</taxon>
        <taxon>Ricciaceae</taxon>
        <taxon>Riccia</taxon>
    </lineage>
</organism>
<proteinExistence type="predicted"/>
<reference evidence="1 2" key="1">
    <citation type="submission" date="2024-09" db="EMBL/GenBank/DDBJ databases">
        <title>Chromosome-scale assembly of Riccia fluitans.</title>
        <authorList>
            <person name="Paukszto L."/>
            <person name="Sawicki J."/>
            <person name="Karawczyk K."/>
            <person name="Piernik-Szablinska J."/>
            <person name="Szczecinska M."/>
            <person name="Mazdziarz M."/>
        </authorList>
    </citation>
    <scope>NUCLEOTIDE SEQUENCE [LARGE SCALE GENOMIC DNA]</scope>
    <source>
        <strain evidence="1">Rf_01</strain>
        <tissue evidence="1">Aerial parts of the thallus</tissue>
    </source>
</reference>
<dbReference type="AlphaFoldDB" id="A0ABD1XXB0"/>
<gene>
    <name evidence="1" type="ORF">R1flu_025131</name>
</gene>
<evidence type="ECO:0000313" key="2">
    <source>
        <dbReference type="Proteomes" id="UP001605036"/>
    </source>
</evidence>
<dbReference type="Proteomes" id="UP001605036">
    <property type="component" value="Unassembled WGS sequence"/>
</dbReference>
<dbReference type="EMBL" id="JBHFFA010000007">
    <property type="protein sequence ID" value="KAL2613439.1"/>
    <property type="molecule type" value="Genomic_DNA"/>
</dbReference>
<accession>A0ABD1XXB0</accession>
<sequence>MATRSRKDLKVKVKEMKIPHLTNKYKKKLEAWGLDGLFAADWSQAHEELVRELSGHSDQKVAFTKYEYHGKPEAGTSEV</sequence>